<gene>
    <name evidence="1" type="ORF">F9B16_24490</name>
</gene>
<reference evidence="1 2" key="1">
    <citation type="submission" date="2019-09" db="EMBL/GenBank/DDBJ databases">
        <title>Actinomadura physcomitrii sp. nov., a novel actinomycete isolated from moss [Physcomitrium sphaericum (Ludw) Fuernr].</title>
        <authorList>
            <person name="Liu C."/>
            <person name="Zhuang X."/>
        </authorList>
    </citation>
    <scope>NUCLEOTIDE SEQUENCE [LARGE SCALE GENOMIC DNA]</scope>
    <source>
        <strain evidence="1 2">CYP1-1B</strain>
    </source>
</reference>
<accession>A0A6L3VXE1</accession>
<dbReference type="AlphaFoldDB" id="A0A6L3VXE1"/>
<sequence length="185" mass="20669">MRLGTEARLSALTNAERARRWLLVADDPRWDDSGLSGAERGRVKLRRVAWLAELRERGELLDTAAAVLALGVRAELAERGWDHQWPAAPETAVSGRWPGARSSGWPERIGANLPASLVEQVRAACWHSSPIAELRAFRDAFPGLLTGRRLREYNELSARVVTPGDIWRAGYQRVLWPDQGDAETR</sequence>
<evidence type="ECO:0000313" key="2">
    <source>
        <dbReference type="Proteomes" id="UP000483004"/>
    </source>
</evidence>
<comment type="caution">
    <text evidence="1">The sequence shown here is derived from an EMBL/GenBank/DDBJ whole genome shotgun (WGS) entry which is preliminary data.</text>
</comment>
<dbReference type="OrthoDB" id="3527174at2"/>
<dbReference type="RefSeq" id="WP_151542467.1">
    <property type="nucleotide sequence ID" value="NZ_WBMR01000076.1"/>
</dbReference>
<evidence type="ECO:0000313" key="1">
    <source>
        <dbReference type="EMBL" id="KAB2376996.1"/>
    </source>
</evidence>
<dbReference type="EMBL" id="WBMR01000076">
    <property type="protein sequence ID" value="KAB2376996.1"/>
    <property type="molecule type" value="Genomic_DNA"/>
</dbReference>
<protein>
    <submittedName>
        <fullName evidence="1">Uncharacterized protein</fullName>
    </submittedName>
</protein>
<proteinExistence type="predicted"/>
<organism evidence="1 2">
    <name type="scientific">Actinomadura montaniterrae</name>
    <dbReference type="NCBI Taxonomy" id="1803903"/>
    <lineage>
        <taxon>Bacteria</taxon>
        <taxon>Bacillati</taxon>
        <taxon>Actinomycetota</taxon>
        <taxon>Actinomycetes</taxon>
        <taxon>Streptosporangiales</taxon>
        <taxon>Thermomonosporaceae</taxon>
        <taxon>Actinomadura</taxon>
    </lineage>
</organism>
<name>A0A6L3VXE1_9ACTN</name>
<dbReference type="Proteomes" id="UP000483004">
    <property type="component" value="Unassembled WGS sequence"/>
</dbReference>
<keyword evidence="2" id="KW-1185">Reference proteome</keyword>